<name>A0A450VHW3_9GAMM</name>
<gene>
    <name evidence="1" type="ORF">BECKH772A_GA0070896_104123</name>
    <name evidence="2" type="ORF">BECKH772C_GA0070978_104173</name>
</gene>
<evidence type="ECO:0000313" key="1">
    <source>
        <dbReference type="EMBL" id="VFK04413.1"/>
    </source>
</evidence>
<reference evidence="1" key="1">
    <citation type="submission" date="2019-02" db="EMBL/GenBank/DDBJ databases">
        <authorList>
            <person name="Gruber-Vodicka R. H."/>
            <person name="Seah K. B. B."/>
        </authorList>
    </citation>
    <scope>NUCLEOTIDE SEQUENCE</scope>
    <source>
        <strain evidence="2">BECK_SA2B12</strain>
        <strain evidence="1">BECK_SA2B15</strain>
    </source>
</reference>
<accession>A0A450VHW3</accession>
<proteinExistence type="predicted"/>
<protein>
    <submittedName>
        <fullName evidence="1">Uncharacterized protein</fullName>
    </submittedName>
</protein>
<dbReference type="AlphaFoldDB" id="A0A450VHW3"/>
<organism evidence="1">
    <name type="scientific">Candidatus Kentrum eta</name>
    <dbReference type="NCBI Taxonomy" id="2126337"/>
    <lineage>
        <taxon>Bacteria</taxon>
        <taxon>Pseudomonadati</taxon>
        <taxon>Pseudomonadota</taxon>
        <taxon>Gammaproteobacteria</taxon>
        <taxon>Candidatus Kentrum</taxon>
    </lineage>
</organism>
<dbReference type="EMBL" id="CAADFG010000412">
    <property type="protein sequence ID" value="VFK04413.1"/>
    <property type="molecule type" value="Genomic_DNA"/>
</dbReference>
<dbReference type="EMBL" id="CAADFJ010000417">
    <property type="protein sequence ID" value="VFK07391.1"/>
    <property type="molecule type" value="Genomic_DNA"/>
</dbReference>
<evidence type="ECO:0000313" key="2">
    <source>
        <dbReference type="EMBL" id="VFK07391.1"/>
    </source>
</evidence>
<sequence>MLTWEDALAFSRLMFAQNPVGQIVGECFQLSLSDTKRPLHSGREHRFKVWFHQGRVSRGPKMSARMISRKYGSAGASPSQRIRRKIAFLKNRTLVHTPRPAVPCVFASVRPGWLGSNEVSPQLGPAKIPGARICLGSRSTPTPTTRVECVSVTGRHRDD</sequence>